<keyword evidence="8 10" id="KW-0808">Transferase</keyword>
<organism evidence="10 11">
    <name type="scientific">Desulfocapsa sulfexigens (strain DSM 10523 / SB164P1)</name>
    <dbReference type="NCBI Taxonomy" id="1167006"/>
    <lineage>
        <taxon>Bacteria</taxon>
        <taxon>Pseudomonadati</taxon>
        <taxon>Thermodesulfobacteriota</taxon>
        <taxon>Desulfobulbia</taxon>
        <taxon>Desulfobulbales</taxon>
        <taxon>Desulfocapsaceae</taxon>
        <taxon>Desulfocapsa</taxon>
    </lineage>
</organism>
<dbReference type="InterPro" id="IPR004789">
    <property type="entry name" value="Acetalactate_synth_ssu"/>
</dbReference>
<dbReference type="Gene3D" id="3.30.70.1150">
    <property type="entry name" value="ACT-like. Chain A, domain 2"/>
    <property type="match status" value="1"/>
</dbReference>
<dbReference type="GO" id="GO:0009099">
    <property type="term" value="P:L-valine biosynthetic process"/>
    <property type="evidence" value="ECO:0007669"/>
    <property type="project" value="UniProtKB-UniRule"/>
</dbReference>
<dbReference type="UniPathway" id="UPA00049">
    <property type="reaction ID" value="UER00059"/>
</dbReference>
<dbReference type="SUPFAM" id="SSF55021">
    <property type="entry name" value="ACT-like"/>
    <property type="match status" value="2"/>
</dbReference>
<dbReference type="InterPro" id="IPR019455">
    <property type="entry name" value="Acetolactate_synth_ssu_C"/>
</dbReference>
<evidence type="ECO:0000259" key="9">
    <source>
        <dbReference type="PROSITE" id="PS51671"/>
    </source>
</evidence>
<dbReference type="CDD" id="cd04878">
    <property type="entry name" value="ACT_AHAS"/>
    <property type="match status" value="1"/>
</dbReference>
<gene>
    <name evidence="10" type="ordered locus">UWK_02593</name>
</gene>
<dbReference type="Pfam" id="PF10369">
    <property type="entry name" value="ALS_ss_C"/>
    <property type="match status" value="1"/>
</dbReference>
<protein>
    <recommendedName>
        <fullName evidence="8">Acetolactate synthase small subunit</fullName>
        <shortName evidence="8">AHAS</shortName>
        <shortName evidence="8">ALS</shortName>
        <ecNumber evidence="8">2.2.1.6</ecNumber>
    </recommendedName>
    <alternativeName>
        <fullName evidence="8">Acetohydroxy-acid synthase small subunit</fullName>
    </alternativeName>
</protein>
<comment type="similarity">
    <text evidence="3 8">Belongs to the acetolactate synthase small subunit family.</text>
</comment>
<dbReference type="Proteomes" id="UP000011721">
    <property type="component" value="Chromosome"/>
</dbReference>
<comment type="pathway">
    <text evidence="1 8">Amino-acid biosynthesis; L-isoleucine biosynthesis; L-isoleucine from 2-oxobutanoate: step 1/4.</text>
</comment>
<dbReference type="eggNOG" id="COG0440">
    <property type="taxonomic scope" value="Bacteria"/>
</dbReference>
<dbReference type="InterPro" id="IPR002912">
    <property type="entry name" value="ACT_dom"/>
</dbReference>
<feature type="domain" description="ACT" evidence="9">
    <location>
        <begin position="27"/>
        <end position="101"/>
    </location>
</feature>
<name>M1NHQ2_DESSD</name>
<comment type="catalytic activity">
    <reaction evidence="7 8">
        <text>2 pyruvate + H(+) = (2S)-2-acetolactate + CO2</text>
        <dbReference type="Rhea" id="RHEA:25249"/>
        <dbReference type="ChEBI" id="CHEBI:15361"/>
        <dbReference type="ChEBI" id="CHEBI:15378"/>
        <dbReference type="ChEBI" id="CHEBI:16526"/>
        <dbReference type="ChEBI" id="CHEBI:58476"/>
        <dbReference type="EC" id="2.2.1.6"/>
    </reaction>
</comment>
<dbReference type="STRING" id="1167006.UWK_02593"/>
<dbReference type="Pfam" id="PF22629">
    <property type="entry name" value="ACT_AHAS_ss"/>
    <property type="match status" value="1"/>
</dbReference>
<dbReference type="GO" id="GO:1990610">
    <property type="term" value="F:acetolactate synthase regulator activity"/>
    <property type="evidence" value="ECO:0007669"/>
    <property type="project" value="UniProtKB-UniRule"/>
</dbReference>
<dbReference type="EMBL" id="CP003985">
    <property type="protein sequence ID" value="AGF79129.1"/>
    <property type="molecule type" value="Genomic_DNA"/>
</dbReference>
<evidence type="ECO:0000256" key="6">
    <source>
        <dbReference type="ARBA" id="ARBA00023304"/>
    </source>
</evidence>
<evidence type="ECO:0000256" key="5">
    <source>
        <dbReference type="ARBA" id="ARBA00022605"/>
    </source>
</evidence>
<dbReference type="NCBIfam" id="TIGR00119">
    <property type="entry name" value="acolac_sm"/>
    <property type="match status" value="1"/>
</dbReference>
<dbReference type="HOGENOM" id="CLU_055003_1_3_7"/>
<dbReference type="PANTHER" id="PTHR30239:SF0">
    <property type="entry name" value="ACETOLACTATE SYNTHASE SMALL SUBUNIT 1, CHLOROPLASTIC"/>
    <property type="match status" value="1"/>
</dbReference>
<dbReference type="PANTHER" id="PTHR30239">
    <property type="entry name" value="ACETOLACTATE SYNTHASE SMALL SUBUNIT"/>
    <property type="match status" value="1"/>
</dbReference>
<dbReference type="InterPro" id="IPR027271">
    <property type="entry name" value="Acetolactate_synth/TF_NikR_C"/>
</dbReference>
<comment type="subunit">
    <text evidence="4 8">Dimer of large and small chains.</text>
</comment>
<dbReference type="InterPro" id="IPR039557">
    <property type="entry name" value="AHAS_ACT"/>
</dbReference>
<dbReference type="GO" id="GO:0003984">
    <property type="term" value="F:acetolactate synthase activity"/>
    <property type="evidence" value="ECO:0007669"/>
    <property type="project" value="UniProtKB-UniRule"/>
</dbReference>
<comment type="pathway">
    <text evidence="2 8">Amino-acid biosynthesis; L-valine biosynthesis; L-valine from pyruvate: step 1/4.</text>
</comment>
<accession>M1NHQ2</accession>
<dbReference type="FunFam" id="3.30.70.260:FF:000001">
    <property type="entry name" value="Acetolactate synthase, small subunit"/>
    <property type="match status" value="1"/>
</dbReference>
<dbReference type="InterPro" id="IPR054480">
    <property type="entry name" value="AHAS_small-like_ACT"/>
</dbReference>
<evidence type="ECO:0000256" key="4">
    <source>
        <dbReference type="ARBA" id="ARBA00011744"/>
    </source>
</evidence>
<dbReference type="GO" id="GO:0005829">
    <property type="term" value="C:cytosol"/>
    <property type="evidence" value="ECO:0007669"/>
    <property type="project" value="TreeGrafter"/>
</dbReference>
<evidence type="ECO:0000256" key="7">
    <source>
        <dbReference type="ARBA" id="ARBA00048670"/>
    </source>
</evidence>
<dbReference type="NCBIfam" id="NF008864">
    <property type="entry name" value="PRK11895.1"/>
    <property type="match status" value="1"/>
</dbReference>
<sequence>MVKGAYPQAPYEQLDFLYSQDKPMKHTLSVLLQNKPGVLSRVTGLFSGRGFNIESLSVAETLDSSLSCLTLVTNGSDAIVEQITKQLHKLIDVIKVTDISESEYVEREMALIRVKAENTTRAEVLRVIDIFRGKVVDVSPKAYAVEVTGSATKIQAIIDILRPIGIKEIVRTGTIAMARAPK</sequence>
<dbReference type="GO" id="GO:0009097">
    <property type="term" value="P:isoleucine biosynthetic process"/>
    <property type="evidence" value="ECO:0007669"/>
    <property type="project" value="UniProtKB-UniRule"/>
</dbReference>
<proteinExistence type="inferred from homology"/>
<comment type="function">
    <text evidence="8">Catalyzes the conversion of 2 pyruvate molecules into acetolactate in the first common step of the biosynthetic pathway of the branched-amino acids such as leucine, isoleucine, and valine.</text>
</comment>
<evidence type="ECO:0000313" key="11">
    <source>
        <dbReference type="Proteomes" id="UP000011721"/>
    </source>
</evidence>
<reference evidence="11" key="1">
    <citation type="journal article" date="2013" name="Stand. Genomic Sci.">
        <title>Complete genome sequence of Desulfocapsa sulfexigens, a marine deltaproteobacterium specialized in disproportionating inorganic sulfur compounds.</title>
        <authorList>
            <person name="Finster K.W."/>
            <person name="Kjeldsen K.U."/>
            <person name="Kube M."/>
            <person name="Reinhardt R."/>
            <person name="Mussmann M."/>
            <person name="Amann R."/>
            <person name="Schreiber L."/>
        </authorList>
    </citation>
    <scope>NUCLEOTIDE SEQUENCE [LARGE SCALE GENOMIC DNA]</scope>
    <source>
        <strain evidence="11">DSM 10523 / SB164P1</strain>
    </source>
</reference>
<dbReference type="Gene3D" id="3.30.70.260">
    <property type="match status" value="1"/>
</dbReference>
<evidence type="ECO:0000313" key="10">
    <source>
        <dbReference type="EMBL" id="AGF79129.1"/>
    </source>
</evidence>
<keyword evidence="6 8" id="KW-0100">Branched-chain amino acid biosynthesis</keyword>
<dbReference type="InterPro" id="IPR045865">
    <property type="entry name" value="ACT-like_dom_sf"/>
</dbReference>
<evidence type="ECO:0000256" key="8">
    <source>
        <dbReference type="RuleBase" id="RU368092"/>
    </source>
</evidence>
<keyword evidence="11" id="KW-1185">Reference proteome</keyword>
<evidence type="ECO:0000256" key="1">
    <source>
        <dbReference type="ARBA" id="ARBA00004974"/>
    </source>
</evidence>
<keyword evidence="5 8" id="KW-0028">Amino-acid biosynthesis</keyword>
<evidence type="ECO:0000256" key="3">
    <source>
        <dbReference type="ARBA" id="ARBA00006341"/>
    </source>
</evidence>
<dbReference type="PATRIC" id="fig|1167006.5.peg.2809"/>
<dbReference type="EC" id="2.2.1.6" evidence="8"/>
<dbReference type="PROSITE" id="PS51671">
    <property type="entry name" value="ACT"/>
    <property type="match status" value="1"/>
</dbReference>
<dbReference type="FunFam" id="3.30.70.1150:FF:000001">
    <property type="entry name" value="Acetolactate synthase small subunit"/>
    <property type="match status" value="1"/>
</dbReference>
<evidence type="ECO:0000256" key="2">
    <source>
        <dbReference type="ARBA" id="ARBA00005025"/>
    </source>
</evidence>
<dbReference type="KEGG" id="dsf:UWK_02593"/>
<dbReference type="AlphaFoldDB" id="M1NHQ2"/>
<dbReference type="UniPathway" id="UPA00047">
    <property type="reaction ID" value="UER00055"/>
</dbReference>